<feature type="domain" description="CNH" evidence="2">
    <location>
        <begin position="265"/>
        <end position="623"/>
    </location>
</feature>
<sequence length="1261" mass="137904">MEELWSKAGERVAVRVELEATPLKGAPIPLCRLQSIAICNGGDDSFVLYVGTDSGHVLRYALSSPVPAESFSNSPTQSASQHLSKQQLPPLPPLTLPPAPTLLDGSPTAPSSFDTVFPKSSGDQSPPSVSRSTLGNDTFSYSPVSSSFSSVPKRHGRSQNGSFSMQSPSLSGLGQSPQPHYRNTPVTASLNRPSSAPGSSSPPPFGRLHGPSPPQSVEHVDHQTLGVRQLSSPSSPQSAGMPLMSSNFSFSSPQISSLSAEQENRSSVHSPSAHPSSPAFSASALLESRALYKPSLEMTLTMCRHISKYPIESLCTLPECGSIAILSEGQIALIGSGSLNIVDRLGGTKGAVTVARGLSSSLSSLQDPFNSSTQKSRALAVRNELTMKSLFDRGKMSSRFGGLVGGLGEAIGAGKSEKSSKSGRLGAPEVETNSSTDSTRPSQKFGRLAVALKKKILLFEVRPVEQERRELVGRENGLKNSEAVKVKELAGIEGVVTMAWLGDIIIAGTMQEYLLISLATGSPTPLFSLPQDIAWRPMLKAFPKDRQALLLIDNAGIPVNAEGHPAGSSLQFQMVPDGIGFSSPYVVVVKQGVVELYHHKTGSKMQSMHLHDAGRGKTVVADDDDGQFIVVANSFKVWCLRQVPLEEQLKELLKNKSYSDAIRLAEDSQGEGAEERMKYILSMVHAEIGFLHLFDLHFKEAIDHFLQSDILEPAELFLFFPSMTSRWRTMVPRKRYWGLHPPPQPMTMVIESGLLAIKSGLLAQTQLMGVNGPNTEDLYLGSKSGKDALAERYLSLAMQHVARYLDIVRETDLKSYEKEGVDTLLMKLYTELHATSELEELATSANNCVLDEVENLLKGAGQLRALALLYESKRLWSSALQVWQTSALDPNDSSAGGRRSLNSRQVGAAKEAARLLEESSDIALVLEHLNWIIKLDENLALTVLTSSKRKDPLPAEDTLVLLKSHGGLVQQRYLLWLVKEQGLEDPHYHTELAISLATSALGTFEPKVENRSKPSSSGRDHFQRSSERPEALLDASASSSLMHLNQDPRDELLDFLESSEFYDAKVVLGCIINSELWKEQFVLHRRLGDELSALRTLALKLEDSEAAENYCAEIGRPEIYTELMHMYLNPGEGKVAMHRAAVRLLHCPGANLDPMQLLEALSPDMPLSLASETVSQMLVSRVHRHRQGQIVRQMNRKENLDARIAKVEEKSRHVCITVDTVCGSCSARIGTKLFALYPNDMIFCYKCLRQYGERMHPSFNR</sequence>
<feature type="region of interest" description="Disordered" evidence="1">
    <location>
        <begin position="1007"/>
        <end position="1029"/>
    </location>
</feature>
<dbReference type="Pfam" id="PF10366">
    <property type="entry name" value="Vps39_1"/>
    <property type="match status" value="1"/>
</dbReference>
<evidence type="ECO:0000313" key="3">
    <source>
        <dbReference type="EMBL" id="KAL2652733.1"/>
    </source>
</evidence>
<keyword evidence="4" id="KW-1185">Reference proteome</keyword>
<feature type="compositionally biased region" description="Low complexity" evidence="1">
    <location>
        <begin position="267"/>
        <end position="279"/>
    </location>
</feature>
<dbReference type="InterPro" id="IPR001180">
    <property type="entry name" value="CNH_dom"/>
</dbReference>
<feature type="compositionally biased region" description="Low complexity" evidence="1">
    <location>
        <begin position="139"/>
        <end position="151"/>
    </location>
</feature>
<dbReference type="EMBL" id="JBHFFA010000001">
    <property type="protein sequence ID" value="KAL2652733.1"/>
    <property type="molecule type" value="Genomic_DNA"/>
</dbReference>
<proteinExistence type="predicted"/>
<feature type="region of interest" description="Disordered" evidence="1">
    <location>
        <begin position="68"/>
        <end position="279"/>
    </location>
</feature>
<dbReference type="PANTHER" id="PTHR12894:SF43">
    <property type="entry name" value="VACUOLAR SORTING PROTEIN 3"/>
    <property type="match status" value="1"/>
</dbReference>
<feature type="compositionally biased region" description="Polar residues" evidence="1">
    <location>
        <begin position="70"/>
        <end position="87"/>
    </location>
</feature>
<evidence type="ECO:0000313" key="4">
    <source>
        <dbReference type="Proteomes" id="UP001605036"/>
    </source>
</evidence>
<dbReference type="InterPro" id="IPR019453">
    <property type="entry name" value="VPS39/TGFA1_Znf"/>
</dbReference>
<protein>
    <recommendedName>
        <fullName evidence="2">CNH domain-containing protein</fullName>
    </recommendedName>
</protein>
<reference evidence="3 4" key="1">
    <citation type="submission" date="2024-09" db="EMBL/GenBank/DDBJ databases">
        <title>Chromosome-scale assembly of Riccia fluitans.</title>
        <authorList>
            <person name="Paukszto L."/>
            <person name="Sawicki J."/>
            <person name="Karawczyk K."/>
            <person name="Piernik-Szablinska J."/>
            <person name="Szczecinska M."/>
            <person name="Mazdziarz M."/>
        </authorList>
    </citation>
    <scope>NUCLEOTIDE SEQUENCE [LARGE SCALE GENOMIC DNA]</scope>
    <source>
        <strain evidence="3">Rf_01</strain>
        <tissue evidence="3">Aerial parts of the thallus</tissue>
    </source>
</reference>
<feature type="compositionally biased region" description="Polar residues" evidence="1">
    <location>
        <begin position="229"/>
        <end position="238"/>
    </location>
</feature>
<gene>
    <name evidence="3" type="ORF">R1flu_020861</name>
</gene>
<feature type="compositionally biased region" description="Polar residues" evidence="1">
    <location>
        <begin position="158"/>
        <end position="178"/>
    </location>
</feature>
<organism evidence="3 4">
    <name type="scientific">Riccia fluitans</name>
    <dbReference type="NCBI Taxonomy" id="41844"/>
    <lineage>
        <taxon>Eukaryota</taxon>
        <taxon>Viridiplantae</taxon>
        <taxon>Streptophyta</taxon>
        <taxon>Embryophyta</taxon>
        <taxon>Marchantiophyta</taxon>
        <taxon>Marchantiopsida</taxon>
        <taxon>Marchantiidae</taxon>
        <taxon>Marchantiales</taxon>
        <taxon>Ricciaceae</taxon>
        <taxon>Riccia</taxon>
    </lineage>
</organism>
<name>A0ABD1ZMQ3_9MARC</name>
<accession>A0ABD1ZMQ3</accession>
<feature type="region of interest" description="Disordered" evidence="1">
    <location>
        <begin position="413"/>
        <end position="442"/>
    </location>
</feature>
<evidence type="ECO:0000259" key="2">
    <source>
        <dbReference type="PROSITE" id="PS50219"/>
    </source>
</evidence>
<dbReference type="PROSITE" id="PS50219">
    <property type="entry name" value="CNH"/>
    <property type="match status" value="1"/>
</dbReference>
<dbReference type="PANTHER" id="PTHR12894">
    <property type="entry name" value="CNH DOMAIN CONTAINING"/>
    <property type="match status" value="1"/>
</dbReference>
<dbReference type="AlphaFoldDB" id="A0ABD1ZMQ3"/>
<feature type="compositionally biased region" description="Polar residues" evidence="1">
    <location>
        <begin position="121"/>
        <end position="138"/>
    </location>
</feature>
<feature type="compositionally biased region" description="Polar residues" evidence="1">
    <location>
        <begin position="431"/>
        <end position="442"/>
    </location>
</feature>
<dbReference type="Pfam" id="PF00780">
    <property type="entry name" value="CNH"/>
    <property type="match status" value="1"/>
</dbReference>
<dbReference type="Proteomes" id="UP001605036">
    <property type="component" value="Unassembled WGS sequence"/>
</dbReference>
<feature type="compositionally biased region" description="Low complexity" evidence="1">
    <location>
        <begin position="241"/>
        <end position="259"/>
    </location>
</feature>
<dbReference type="InterPro" id="IPR032914">
    <property type="entry name" value="Vam6/VPS39/TRAP1"/>
</dbReference>
<evidence type="ECO:0000256" key="1">
    <source>
        <dbReference type="SAM" id="MobiDB-lite"/>
    </source>
</evidence>
<dbReference type="InterPro" id="IPR019452">
    <property type="entry name" value="VPS39/TGF_beta_rcpt-assoc_1"/>
</dbReference>
<feature type="compositionally biased region" description="Pro residues" evidence="1">
    <location>
        <begin position="89"/>
        <end position="100"/>
    </location>
</feature>
<comment type="caution">
    <text evidence="3">The sequence shown here is derived from an EMBL/GenBank/DDBJ whole genome shotgun (WGS) entry which is preliminary data.</text>
</comment>
<dbReference type="Pfam" id="PF10367">
    <property type="entry name" value="zf-Vps39_C"/>
    <property type="match status" value="1"/>
</dbReference>